<dbReference type="InterPro" id="IPR000673">
    <property type="entry name" value="Sig_transdc_resp-reg_Me-estase"/>
</dbReference>
<dbReference type="AlphaFoldDB" id="A0A1G7CXN8"/>
<dbReference type="GO" id="GO:0000156">
    <property type="term" value="F:phosphorelay response regulator activity"/>
    <property type="evidence" value="ECO:0007669"/>
    <property type="project" value="InterPro"/>
</dbReference>
<dbReference type="PIRSF" id="PIRSF036461">
    <property type="entry name" value="Chmtx_methlestr"/>
    <property type="match status" value="1"/>
</dbReference>
<gene>
    <name evidence="6" type="ORF">SAMN05421548_1497</name>
</gene>
<keyword evidence="7" id="KW-1185">Reference proteome</keyword>
<evidence type="ECO:0000256" key="4">
    <source>
        <dbReference type="PROSITE-ProRule" id="PRU00050"/>
    </source>
</evidence>
<accession>A0A1G7CXN8</accession>
<dbReference type="Pfam" id="PF01339">
    <property type="entry name" value="CheB_methylest"/>
    <property type="match status" value="1"/>
</dbReference>
<feature type="active site" evidence="4">
    <location>
        <position position="130"/>
    </location>
</feature>
<evidence type="ECO:0000313" key="6">
    <source>
        <dbReference type="EMBL" id="SDE43993.1"/>
    </source>
</evidence>
<dbReference type="GO" id="GO:0008984">
    <property type="term" value="F:protein-glutamate methylesterase activity"/>
    <property type="evidence" value="ECO:0007669"/>
    <property type="project" value="UniProtKB-EC"/>
</dbReference>
<dbReference type="InterPro" id="IPR011247">
    <property type="entry name" value="Chemotax_prot-Glu_Me-esterase"/>
</dbReference>
<keyword evidence="1 4" id="KW-0378">Hydrolase</keyword>
<dbReference type="Gene3D" id="3.40.50.180">
    <property type="entry name" value="Methylesterase CheB, C-terminal domain"/>
    <property type="match status" value="1"/>
</dbReference>
<dbReference type="GO" id="GO:0005737">
    <property type="term" value="C:cytoplasm"/>
    <property type="evidence" value="ECO:0007669"/>
    <property type="project" value="InterPro"/>
</dbReference>
<dbReference type="InterPro" id="IPR035909">
    <property type="entry name" value="CheB_C"/>
</dbReference>
<dbReference type="STRING" id="416944.SAMN05421548_1497"/>
<feature type="active site" evidence="4">
    <location>
        <position position="38"/>
    </location>
</feature>
<dbReference type="PANTHER" id="PTHR42872">
    <property type="entry name" value="PROTEIN-GLUTAMATE METHYLESTERASE/PROTEIN-GLUTAMINE GLUTAMINASE"/>
    <property type="match status" value="1"/>
</dbReference>
<evidence type="ECO:0000313" key="7">
    <source>
        <dbReference type="Proteomes" id="UP000198908"/>
    </source>
</evidence>
<evidence type="ECO:0000256" key="2">
    <source>
        <dbReference type="ARBA" id="ARBA00039140"/>
    </source>
</evidence>
<dbReference type="PANTHER" id="PTHR42872:SF6">
    <property type="entry name" value="PROTEIN-GLUTAMATE METHYLESTERASE_PROTEIN-GLUTAMINE GLUTAMINASE"/>
    <property type="match status" value="1"/>
</dbReference>
<protein>
    <recommendedName>
        <fullName evidence="2">protein-glutamate methylesterase</fullName>
        <ecNumber evidence="2">3.1.1.61</ecNumber>
    </recommendedName>
</protein>
<dbReference type="RefSeq" id="WP_092006306.1">
    <property type="nucleotide sequence ID" value="NZ_FMYQ01000049.1"/>
</dbReference>
<evidence type="ECO:0000259" key="5">
    <source>
        <dbReference type="PROSITE" id="PS50122"/>
    </source>
</evidence>
<sequence>MNGRIIVIGASYGGFEALSLLIAQLPANFPAPVFIVQHLGTSSTGALPRILGRAGCLPVAHPHHGEFIRGGRIYVAPPEQHMLVQQDHIELSHGPRENHFRPAVDPLFRSAAFAYGPAVVGVVLTGHLDDGTAGLMAIKDRGGTAVVQEPSEAIAPSMPASALSSVSVDHRCTLAEMGALLVTLANDDATTPTLVSNDELIATEVSLAEGNLAGAIWSKFEAMALPSGLTCPDCQTALFVLRDRRTIRFRCRAGHAFSARSLLCAQEELRESKLAALFGTLREAATLARLLLETRAAQNADFRVALSTSIDAAEREAAQVSEWLRTTSGAGSQLDASMAQLFRTTMT</sequence>
<reference evidence="7" key="1">
    <citation type="submission" date="2016-09" db="EMBL/GenBank/DDBJ databases">
        <authorList>
            <person name="Varghese N."/>
            <person name="Submissions S."/>
        </authorList>
    </citation>
    <scope>NUCLEOTIDE SEQUENCE [LARGE SCALE GENOMIC DNA]</scope>
    <source>
        <strain evidence="7">TNe-862</strain>
    </source>
</reference>
<dbReference type="Proteomes" id="UP000198908">
    <property type="component" value="Unassembled WGS sequence"/>
</dbReference>
<dbReference type="PROSITE" id="PS50122">
    <property type="entry name" value="CHEB"/>
    <property type="match status" value="1"/>
</dbReference>
<dbReference type="OrthoDB" id="9791760at2"/>
<comment type="catalytic activity">
    <reaction evidence="3">
        <text>[protein]-L-glutamate 5-O-methyl ester + H2O = L-glutamyl-[protein] + methanol + H(+)</text>
        <dbReference type="Rhea" id="RHEA:23236"/>
        <dbReference type="Rhea" id="RHEA-COMP:10208"/>
        <dbReference type="Rhea" id="RHEA-COMP:10311"/>
        <dbReference type="ChEBI" id="CHEBI:15377"/>
        <dbReference type="ChEBI" id="CHEBI:15378"/>
        <dbReference type="ChEBI" id="CHEBI:17790"/>
        <dbReference type="ChEBI" id="CHEBI:29973"/>
        <dbReference type="ChEBI" id="CHEBI:82795"/>
        <dbReference type="EC" id="3.1.1.61"/>
    </reaction>
</comment>
<proteinExistence type="predicted"/>
<keyword evidence="4" id="KW-0145">Chemotaxis</keyword>
<dbReference type="CDD" id="cd16433">
    <property type="entry name" value="CheB"/>
    <property type="match status" value="1"/>
</dbReference>
<feature type="active site" evidence="4">
    <location>
        <position position="11"/>
    </location>
</feature>
<dbReference type="SUPFAM" id="SSF52738">
    <property type="entry name" value="Methylesterase CheB, C-terminal domain"/>
    <property type="match status" value="1"/>
</dbReference>
<dbReference type="EC" id="3.1.1.61" evidence="2"/>
<dbReference type="EMBL" id="FMYQ01000049">
    <property type="protein sequence ID" value="SDE43993.1"/>
    <property type="molecule type" value="Genomic_DNA"/>
</dbReference>
<dbReference type="GO" id="GO:0006935">
    <property type="term" value="P:chemotaxis"/>
    <property type="evidence" value="ECO:0007669"/>
    <property type="project" value="UniProtKB-UniRule"/>
</dbReference>
<feature type="domain" description="CheB-type methylesterase" evidence="5">
    <location>
        <begin position="1"/>
        <end position="188"/>
    </location>
</feature>
<organism evidence="6 7">
    <name type="scientific">Paraburkholderia lycopersici</name>
    <dbReference type="NCBI Taxonomy" id="416944"/>
    <lineage>
        <taxon>Bacteria</taxon>
        <taxon>Pseudomonadati</taxon>
        <taxon>Pseudomonadota</taxon>
        <taxon>Betaproteobacteria</taxon>
        <taxon>Burkholderiales</taxon>
        <taxon>Burkholderiaceae</taxon>
        <taxon>Paraburkholderia</taxon>
    </lineage>
</organism>
<evidence type="ECO:0000256" key="3">
    <source>
        <dbReference type="ARBA" id="ARBA00048267"/>
    </source>
</evidence>
<name>A0A1G7CXN8_9BURK</name>
<evidence type="ECO:0000256" key="1">
    <source>
        <dbReference type="ARBA" id="ARBA00022801"/>
    </source>
</evidence>